<proteinExistence type="predicted"/>
<dbReference type="AlphaFoldDB" id="A0AB37UT64"/>
<name>A0AB37UT64_9CYAN</name>
<keyword evidence="2" id="KW-1185">Reference proteome</keyword>
<accession>A0AB37UT64</accession>
<reference evidence="1 2" key="1">
    <citation type="journal article" date="2019" name="Genome Biol. Evol.">
        <title>Day and night: Metabolic profiles and evolutionary relationships of six axenic non-marine cyanobacteria.</title>
        <authorList>
            <person name="Will S.E."/>
            <person name="Henke P."/>
            <person name="Boedeker C."/>
            <person name="Huang S."/>
            <person name="Brinkmann H."/>
            <person name="Rohde M."/>
            <person name="Jarek M."/>
            <person name="Friedl T."/>
            <person name="Seufert S."/>
            <person name="Schumacher M."/>
            <person name="Overmann J."/>
            <person name="Neumann-Schaal M."/>
            <person name="Petersen J."/>
        </authorList>
    </citation>
    <scope>NUCLEOTIDE SEQUENCE [LARGE SCALE GENOMIC DNA]</scope>
    <source>
        <strain evidence="1 2">SAG 39.79</strain>
    </source>
</reference>
<dbReference type="Proteomes" id="UP000282574">
    <property type="component" value="Unassembled WGS sequence"/>
</dbReference>
<organism evidence="1 2">
    <name type="scientific">Chroococcidiopsis cubana SAG 39.79</name>
    <dbReference type="NCBI Taxonomy" id="388085"/>
    <lineage>
        <taxon>Bacteria</taxon>
        <taxon>Bacillati</taxon>
        <taxon>Cyanobacteriota</taxon>
        <taxon>Cyanophyceae</taxon>
        <taxon>Chroococcidiopsidales</taxon>
        <taxon>Chroococcidiopsidaceae</taxon>
        <taxon>Chroococcidiopsis</taxon>
    </lineage>
</organism>
<evidence type="ECO:0000313" key="2">
    <source>
        <dbReference type="Proteomes" id="UP000282574"/>
    </source>
</evidence>
<sequence length="145" mass="15762">MKYVLVIEGQETPLDETIAANDDVLRTTIAAYMPQLANAEIQRQTQGDTVRIQMLKRAGTKGSVAAVCQELCAAPPQLNPALSLAWQIEQLKLQKDLDITALIALQPQIEAAYTNGQKWEVAIASANLNLCRAPATPARITPKLI</sequence>
<protein>
    <submittedName>
        <fullName evidence="1">Uncharacterized protein</fullName>
    </submittedName>
</protein>
<comment type="caution">
    <text evidence="1">The sequence shown here is derived from an EMBL/GenBank/DDBJ whole genome shotgun (WGS) entry which is preliminary data.</text>
</comment>
<gene>
    <name evidence="1" type="ORF">DSM107010_01330</name>
</gene>
<dbReference type="EMBL" id="RSCK01000001">
    <property type="protein sequence ID" value="RUT14587.1"/>
    <property type="molecule type" value="Genomic_DNA"/>
</dbReference>
<evidence type="ECO:0000313" key="1">
    <source>
        <dbReference type="EMBL" id="RUT14587.1"/>
    </source>
</evidence>
<dbReference type="RefSeq" id="WP_106166342.1">
    <property type="nucleotide sequence ID" value="NZ_JAVKZF010000005.1"/>
</dbReference>